<dbReference type="Proteomes" id="UP001341840">
    <property type="component" value="Unassembled WGS sequence"/>
</dbReference>
<keyword evidence="2" id="KW-1185">Reference proteome</keyword>
<evidence type="ECO:0000313" key="2">
    <source>
        <dbReference type="Proteomes" id="UP001341840"/>
    </source>
</evidence>
<name>A0ABU6UIH1_9FABA</name>
<evidence type="ECO:0008006" key="3">
    <source>
        <dbReference type="Google" id="ProtNLM"/>
    </source>
</evidence>
<accession>A0ABU6UIH1</accession>
<reference evidence="1 2" key="1">
    <citation type="journal article" date="2023" name="Plants (Basel)">
        <title>Bridging the Gap: Combining Genomics and Transcriptomics Approaches to Understand Stylosanthes scabra, an Orphan Legume from the Brazilian Caatinga.</title>
        <authorList>
            <person name="Ferreira-Neto J.R.C."/>
            <person name="da Silva M.D."/>
            <person name="Binneck E."/>
            <person name="de Melo N.F."/>
            <person name="da Silva R.H."/>
            <person name="de Melo A.L.T.M."/>
            <person name="Pandolfi V."/>
            <person name="Bustamante F.O."/>
            <person name="Brasileiro-Vidal A.C."/>
            <person name="Benko-Iseppon A.M."/>
        </authorList>
    </citation>
    <scope>NUCLEOTIDE SEQUENCE [LARGE SCALE GENOMIC DNA]</scope>
    <source>
        <tissue evidence="1">Leaves</tissue>
    </source>
</reference>
<proteinExistence type="predicted"/>
<sequence length="141" mass="16618">MEMLKHEWKGPHKVICRDVGPLGVRLEPLPRVWVEFMSFPIHLWSKEAFEKICKVWGKFVIEDVVNSKKLSFTAPRVLVDSYTWEPIQEWIALRVDDRTFEIYAREHGRDVYSIQAHPVVMIPKDLVVRTMEIELGEMEAL</sequence>
<protein>
    <recommendedName>
        <fullName evidence="3">DUF4283 domain-containing protein</fullName>
    </recommendedName>
</protein>
<evidence type="ECO:0000313" key="1">
    <source>
        <dbReference type="EMBL" id="MED6159628.1"/>
    </source>
</evidence>
<gene>
    <name evidence="1" type="ORF">PIB30_043916</name>
</gene>
<organism evidence="1 2">
    <name type="scientific">Stylosanthes scabra</name>
    <dbReference type="NCBI Taxonomy" id="79078"/>
    <lineage>
        <taxon>Eukaryota</taxon>
        <taxon>Viridiplantae</taxon>
        <taxon>Streptophyta</taxon>
        <taxon>Embryophyta</taxon>
        <taxon>Tracheophyta</taxon>
        <taxon>Spermatophyta</taxon>
        <taxon>Magnoliopsida</taxon>
        <taxon>eudicotyledons</taxon>
        <taxon>Gunneridae</taxon>
        <taxon>Pentapetalae</taxon>
        <taxon>rosids</taxon>
        <taxon>fabids</taxon>
        <taxon>Fabales</taxon>
        <taxon>Fabaceae</taxon>
        <taxon>Papilionoideae</taxon>
        <taxon>50 kb inversion clade</taxon>
        <taxon>dalbergioids sensu lato</taxon>
        <taxon>Dalbergieae</taxon>
        <taxon>Pterocarpus clade</taxon>
        <taxon>Stylosanthes</taxon>
    </lineage>
</organism>
<dbReference type="EMBL" id="JASCZI010121087">
    <property type="protein sequence ID" value="MED6159628.1"/>
    <property type="molecule type" value="Genomic_DNA"/>
</dbReference>
<comment type="caution">
    <text evidence="1">The sequence shown here is derived from an EMBL/GenBank/DDBJ whole genome shotgun (WGS) entry which is preliminary data.</text>
</comment>